<proteinExistence type="predicted"/>
<feature type="transmembrane region" description="Helical" evidence="1">
    <location>
        <begin position="84"/>
        <end position="108"/>
    </location>
</feature>
<evidence type="ECO:0000256" key="1">
    <source>
        <dbReference type="SAM" id="Phobius"/>
    </source>
</evidence>
<organism evidence="2 3">
    <name type="scientific">Eubacterium barkeri</name>
    <name type="common">Clostridium barkeri</name>
    <dbReference type="NCBI Taxonomy" id="1528"/>
    <lineage>
        <taxon>Bacteria</taxon>
        <taxon>Bacillati</taxon>
        <taxon>Bacillota</taxon>
        <taxon>Clostridia</taxon>
        <taxon>Eubacteriales</taxon>
        <taxon>Eubacteriaceae</taxon>
        <taxon>Eubacterium</taxon>
    </lineage>
</organism>
<keyword evidence="1" id="KW-1133">Transmembrane helix</keyword>
<gene>
    <name evidence="2" type="ORF">SAMN04488579_10981</name>
</gene>
<accession>A0A1H3FAA8</accession>
<keyword evidence="1" id="KW-0812">Transmembrane</keyword>
<reference evidence="3" key="1">
    <citation type="submission" date="2016-10" db="EMBL/GenBank/DDBJ databases">
        <authorList>
            <person name="Varghese N."/>
            <person name="Submissions S."/>
        </authorList>
    </citation>
    <scope>NUCLEOTIDE SEQUENCE [LARGE SCALE GENOMIC DNA]</scope>
    <source>
        <strain evidence="3">VPI 5359</strain>
    </source>
</reference>
<feature type="transmembrane region" description="Helical" evidence="1">
    <location>
        <begin position="120"/>
        <end position="140"/>
    </location>
</feature>
<dbReference type="STRING" id="1528.SAMN04488579_10981"/>
<evidence type="ECO:0000313" key="3">
    <source>
        <dbReference type="Proteomes" id="UP000199652"/>
    </source>
</evidence>
<evidence type="ECO:0000313" key="2">
    <source>
        <dbReference type="EMBL" id="SDX87288.1"/>
    </source>
</evidence>
<feature type="transmembrane region" description="Helical" evidence="1">
    <location>
        <begin position="60"/>
        <end position="78"/>
    </location>
</feature>
<keyword evidence="1" id="KW-0472">Membrane</keyword>
<protein>
    <submittedName>
        <fullName evidence="2">Cysteine/O-acetylserine efflux protein</fullName>
    </submittedName>
</protein>
<keyword evidence="3" id="KW-1185">Reference proteome</keyword>
<feature type="transmembrane region" description="Helical" evidence="1">
    <location>
        <begin position="22"/>
        <end position="39"/>
    </location>
</feature>
<dbReference type="AlphaFoldDB" id="A0A1H3FAA8"/>
<dbReference type="Proteomes" id="UP000199652">
    <property type="component" value="Unassembled WGS sequence"/>
</dbReference>
<sequence length="142" mass="15401">MVLCALFCYELAQLIPSMVGMLKYIGAAYIVYLAIHVALSKPEDGGGEPVSFMKGFLLEFVNVKIILYAITVYTGYVMPYTTDLGVLLIHAVVLTAIGVAGNLAWAAAGGLFQTFLTKHYRLFNGLMALVLLWCAVALAFNL</sequence>
<dbReference type="EMBL" id="FNOU01000009">
    <property type="protein sequence ID" value="SDX87288.1"/>
    <property type="molecule type" value="Genomic_DNA"/>
</dbReference>
<name>A0A1H3FAA8_EUBBA</name>